<evidence type="ECO:0000256" key="1">
    <source>
        <dbReference type="SAM" id="Phobius"/>
    </source>
</evidence>
<reference evidence="3" key="1">
    <citation type="submission" date="2015-06" db="EMBL/GenBank/DDBJ databases">
        <authorList>
            <person name="Parisi A."/>
            <person name="Chiara M."/>
            <person name="Florio D."/>
            <person name="Miccolupo A."/>
            <person name="Manzari C."/>
            <person name="Mion D."/>
            <person name="Caruso M."/>
            <person name="D'erchia A.M."/>
            <person name="Zanoni R."/>
        </authorList>
    </citation>
    <scope>NUCLEOTIDE SEQUENCE [LARGE SCALE GENOMIC DNA]</scope>
    <source>
        <strain evidence="3">73/13</strain>
    </source>
</reference>
<keyword evidence="1" id="KW-0812">Transmembrane</keyword>
<dbReference type="Proteomes" id="UP000237472">
    <property type="component" value="Unassembled WGS sequence"/>
</dbReference>
<keyword evidence="1" id="KW-1133">Transmembrane helix</keyword>
<evidence type="ECO:0008006" key="4">
    <source>
        <dbReference type="Google" id="ProtNLM"/>
    </source>
</evidence>
<keyword evidence="1" id="KW-0472">Membrane</keyword>
<name>A0A2G4R0X6_9BACT</name>
<proteinExistence type="predicted"/>
<dbReference type="RefSeq" id="WP_099461858.1">
    <property type="nucleotide sequence ID" value="NZ_LDWY01000071.1"/>
</dbReference>
<evidence type="ECO:0000313" key="2">
    <source>
        <dbReference type="EMBL" id="PHY90204.1"/>
    </source>
</evidence>
<dbReference type="InterPro" id="IPR012902">
    <property type="entry name" value="N_methyl_site"/>
</dbReference>
<evidence type="ECO:0000313" key="3">
    <source>
        <dbReference type="Proteomes" id="UP000237472"/>
    </source>
</evidence>
<sequence length="224" mass="26270">MKKAFSLLELMIVLIIFSIIFMLMAKPLREFYLLHLKSLEQNEVILKLNQTLFNLENILLKCVNLEFTNENFSCFLKDDESIFVLENGKLKLVNSMLILKNHTSFYSPKSDFAHLLQNKIDLFKDKDGSFYALKDGKVELLNPANFQSEGVFYPLKAKVEFKFEDNALKYTLKPKIFNENLKQEALLLDFVQDFRLREQNGALWIKICVQKSHFSHCLEKMLIL</sequence>
<accession>A0A2G4R0X6</accession>
<organism evidence="2 3">
    <name type="scientific">Campylobacter vulpis</name>
    <dbReference type="NCBI Taxonomy" id="1655500"/>
    <lineage>
        <taxon>Bacteria</taxon>
        <taxon>Pseudomonadati</taxon>
        <taxon>Campylobacterota</taxon>
        <taxon>Epsilonproteobacteria</taxon>
        <taxon>Campylobacterales</taxon>
        <taxon>Campylobacteraceae</taxon>
        <taxon>Campylobacter</taxon>
    </lineage>
</organism>
<dbReference type="Pfam" id="PF07963">
    <property type="entry name" value="N_methyl"/>
    <property type="match status" value="1"/>
</dbReference>
<dbReference type="AlphaFoldDB" id="A0A2G4R0X6"/>
<dbReference type="NCBIfam" id="TIGR02532">
    <property type="entry name" value="IV_pilin_GFxxxE"/>
    <property type="match status" value="1"/>
</dbReference>
<protein>
    <recommendedName>
        <fullName evidence="4">Prepilin-type N-terminal cleavage/methylation domain-containing protein</fullName>
    </recommendedName>
</protein>
<comment type="caution">
    <text evidence="2">The sequence shown here is derived from an EMBL/GenBank/DDBJ whole genome shotgun (WGS) entry which is preliminary data.</text>
</comment>
<dbReference type="OrthoDB" id="5360232at2"/>
<dbReference type="EMBL" id="LDWY01000071">
    <property type="protein sequence ID" value="PHY90204.1"/>
    <property type="molecule type" value="Genomic_DNA"/>
</dbReference>
<feature type="transmembrane region" description="Helical" evidence="1">
    <location>
        <begin position="6"/>
        <end position="25"/>
    </location>
</feature>
<gene>
    <name evidence="2" type="ORF">AA994_05785</name>
</gene>